<dbReference type="InterPro" id="IPR002078">
    <property type="entry name" value="Sigma_54_int"/>
</dbReference>
<dbReference type="GO" id="GO:0006355">
    <property type="term" value="P:regulation of DNA-templated transcription"/>
    <property type="evidence" value="ECO:0007669"/>
    <property type="project" value="InterPro"/>
</dbReference>
<dbReference type="CDD" id="cd00009">
    <property type="entry name" value="AAA"/>
    <property type="match status" value="1"/>
</dbReference>
<keyword evidence="3" id="KW-0805">Transcription regulation</keyword>
<dbReference type="AlphaFoldDB" id="A0A2V3A3D7"/>
<evidence type="ECO:0000256" key="2">
    <source>
        <dbReference type="ARBA" id="ARBA00022840"/>
    </source>
</evidence>
<evidence type="ECO:0000259" key="5">
    <source>
        <dbReference type="PROSITE" id="PS50045"/>
    </source>
</evidence>
<dbReference type="GO" id="GO:0005524">
    <property type="term" value="F:ATP binding"/>
    <property type="evidence" value="ECO:0007669"/>
    <property type="project" value="UniProtKB-KW"/>
</dbReference>
<dbReference type="Pfam" id="PF00158">
    <property type="entry name" value="Sigma54_activat"/>
    <property type="match status" value="1"/>
</dbReference>
<evidence type="ECO:0000313" key="7">
    <source>
        <dbReference type="Proteomes" id="UP000247150"/>
    </source>
</evidence>
<dbReference type="Gene3D" id="1.10.8.60">
    <property type="match status" value="1"/>
</dbReference>
<feature type="domain" description="Sigma-54 factor interaction" evidence="5">
    <location>
        <begin position="157"/>
        <end position="386"/>
    </location>
</feature>
<dbReference type="Proteomes" id="UP000247150">
    <property type="component" value="Unassembled WGS sequence"/>
</dbReference>
<dbReference type="Gene3D" id="3.30.450.20">
    <property type="entry name" value="PAS domain"/>
    <property type="match status" value="1"/>
</dbReference>
<dbReference type="Pfam" id="PF25601">
    <property type="entry name" value="AAA_lid_14"/>
    <property type="match status" value="1"/>
</dbReference>
<name>A0A2V3A3D7_9BACI</name>
<dbReference type="Pfam" id="PF13426">
    <property type="entry name" value="PAS_9"/>
    <property type="match status" value="1"/>
</dbReference>
<dbReference type="InterPro" id="IPR027417">
    <property type="entry name" value="P-loop_NTPase"/>
</dbReference>
<dbReference type="SMART" id="SM00382">
    <property type="entry name" value="AAA"/>
    <property type="match status" value="1"/>
</dbReference>
<dbReference type="InterPro" id="IPR009057">
    <property type="entry name" value="Homeodomain-like_sf"/>
</dbReference>
<dbReference type="Gene3D" id="1.10.10.60">
    <property type="entry name" value="Homeodomain-like"/>
    <property type="match status" value="1"/>
</dbReference>
<keyword evidence="1" id="KW-0547">Nucleotide-binding</keyword>
<dbReference type="SMART" id="SM00091">
    <property type="entry name" value="PAS"/>
    <property type="match status" value="1"/>
</dbReference>
<dbReference type="FunFam" id="3.40.50.300:FF:000006">
    <property type="entry name" value="DNA-binding transcriptional regulator NtrC"/>
    <property type="match status" value="1"/>
</dbReference>
<dbReference type="InterPro" id="IPR058031">
    <property type="entry name" value="AAA_lid_NorR"/>
</dbReference>
<evidence type="ECO:0000256" key="3">
    <source>
        <dbReference type="ARBA" id="ARBA00023015"/>
    </source>
</evidence>
<dbReference type="CDD" id="cd00130">
    <property type="entry name" value="PAS"/>
    <property type="match status" value="1"/>
</dbReference>
<keyword evidence="2" id="KW-0067">ATP-binding</keyword>
<dbReference type="InterPro" id="IPR035965">
    <property type="entry name" value="PAS-like_dom_sf"/>
</dbReference>
<dbReference type="SUPFAM" id="SSF55785">
    <property type="entry name" value="PYP-like sensor domain (PAS domain)"/>
    <property type="match status" value="1"/>
</dbReference>
<organism evidence="6 7">
    <name type="scientific">Cytobacillus oceanisediminis</name>
    <dbReference type="NCBI Taxonomy" id="665099"/>
    <lineage>
        <taxon>Bacteria</taxon>
        <taxon>Bacillati</taxon>
        <taxon>Bacillota</taxon>
        <taxon>Bacilli</taxon>
        <taxon>Bacillales</taxon>
        <taxon>Bacillaceae</taxon>
        <taxon>Cytobacillus</taxon>
    </lineage>
</organism>
<dbReference type="Gene3D" id="3.40.50.300">
    <property type="entry name" value="P-loop containing nucleotide triphosphate hydrolases"/>
    <property type="match status" value="1"/>
</dbReference>
<dbReference type="PROSITE" id="PS00675">
    <property type="entry name" value="SIGMA54_INTERACT_1"/>
    <property type="match status" value="1"/>
</dbReference>
<dbReference type="InterPro" id="IPR025944">
    <property type="entry name" value="Sigma_54_int_dom_CS"/>
</dbReference>
<dbReference type="PROSITE" id="PS50045">
    <property type="entry name" value="SIGMA54_INTERACT_4"/>
    <property type="match status" value="1"/>
</dbReference>
<evidence type="ECO:0000256" key="4">
    <source>
        <dbReference type="ARBA" id="ARBA00023163"/>
    </source>
</evidence>
<evidence type="ECO:0000313" key="6">
    <source>
        <dbReference type="EMBL" id="PWW31326.1"/>
    </source>
</evidence>
<dbReference type="OrthoDB" id="9771372at2"/>
<dbReference type="InterPro" id="IPR003593">
    <property type="entry name" value="AAA+_ATPase"/>
</dbReference>
<gene>
    <name evidence="6" type="ORF">DFO73_102322</name>
</gene>
<keyword evidence="4" id="KW-0804">Transcription</keyword>
<proteinExistence type="predicted"/>
<dbReference type="RefSeq" id="WP_110063855.1">
    <property type="nucleotide sequence ID" value="NZ_QGTW01000002.1"/>
</dbReference>
<sequence>MNNVMLNDSLFESIMNVIGESVYIVDSEYRIVYVNEMACKTFFGGNDVLNRSIFDVFQNLERDSSTFVKVIATGIPIKEQITEYFDIEGRRRISISNTYPIVKNGQVIGAFEFGEDLTGINNLSEQLAQSRMIHPKENNKREVSRASKSPYYTLDSIIGESVAIKRLKEQILISSNSSSNLLIYGETGTGKELVAQAVFSLSKNIHSAPFIAFNCAAIPEALLEGILFGTVKGSFTGAENKPGLFECANGGVIFLDEINSMPLNLQAKILRVIQEGKVQRVGGQREIPVDFRLIASTNIAPQKILENAEMRSDLYYRLNVLNIDIPPLRDRKEDIPILADYFIQELNPTVNKNILGLHENAIELLMEYHWPGNIRELKNTIERSMNYAKEKLIGADEIKLNTPFSIKIKNEMKPPAGERVRLKETLSQIEIELIRNALRQSAGNIARAARDLDIPQQTLNSKIDKYKLRNFRRETMIK</sequence>
<reference evidence="6 7" key="1">
    <citation type="submission" date="2018-05" db="EMBL/GenBank/DDBJ databases">
        <title>Freshwater and sediment microbial communities from various areas in North America, analyzing microbe dynamics in response to fracking.</title>
        <authorList>
            <person name="Lamendella R."/>
        </authorList>
    </citation>
    <scope>NUCLEOTIDE SEQUENCE [LARGE SCALE GENOMIC DNA]</scope>
    <source>
        <strain evidence="6 7">15_TX</strain>
    </source>
</reference>
<dbReference type="Pfam" id="PF02954">
    <property type="entry name" value="HTH_8"/>
    <property type="match status" value="1"/>
</dbReference>
<accession>A0A2V3A3D7</accession>
<dbReference type="InterPro" id="IPR002197">
    <property type="entry name" value="HTH_Fis"/>
</dbReference>
<dbReference type="PRINTS" id="PR01590">
    <property type="entry name" value="HTHFIS"/>
</dbReference>
<dbReference type="SUPFAM" id="SSF46689">
    <property type="entry name" value="Homeodomain-like"/>
    <property type="match status" value="1"/>
</dbReference>
<evidence type="ECO:0000256" key="1">
    <source>
        <dbReference type="ARBA" id="ARBA00022741"/>
    </source>
</evidence>
<dbReference type="InterPro" id="IPR025662">
    <property type="entry name" value="Sigma_54_int_dom_ATP-bd_1"/>
</dbReference>
<dbReference type="PANTHER" id="PTHR32071">
    <property type="entry name" value="TRANSCRIPTIONAL REGULATORY PROTEIN"/>
    <property type="match status" value="1"/>
</dbReference>
<dbReference type="PROSITE" id="PS00688">
    <property type="entry name" value="SIGMA54_INTERACT_3"/>
    <property type="match status" value="1"/>
</dbReference>
<protein>
    <submittedName>
        <fullName evidence="6">Arginine utilization regulatory protein</fullName>
    </submittedName>
</protein>
<dbReference type="EMBL" id="QGTW01000002">
    <property type="protein sequence ID" value="PWW31326.1"/>
    <property type="molecule type" value="Genomic_DNA"/>
</dbReference>
<dbReference type="GO" id="GO:0043565">
    <property type="term" value="F:sequence-specific DNA binding"/>
    <property type="evidence" value="ECO:0007669"/>
    <property type="project" value="InterPro"/>
</dbReference>
<dbReference type="PANTHER" id="PTHR32071:SF74">
    <property type="entry name" value="TRANSCRIPTIONAL ACTIVATOR ROCR"/>
    <property type="match status" value="1"/>
</dbReference>
<comment type="caution">
    <text evidence="6">The sequence shown here is derived from an EMBL/GenBank/DDBJ whole genome shotgun (WGS) entry which is preliminary data.</text>
</comment>
<dbReference type="InterPro" id="IPR000014">
    <property type="entry name" value="PAS"/>
</dbReference>
<dbReference type="SUPFAM" id="SSF52540">
    <property type="entry name" value="P-loop containing nucleoside triphosphate hydrolases"/>
    <property type="match status" value="1"/>
</dbReference>
<dbReference type="NCBIfam" id="TIGR00229">
    <property type="entry name" value="sensory_box"/>
    <property type="match status" value="1"/>
</dbReference>